<comment type="caution">
    <text evidence="2">The sequence shown here is derived from an EMBL/GenBank/DDBJ whole genome shotgun (WGS) entry which is preliminary data.</text>
</comment>
<proteinExistence type="predicted"/>
<dbReference type="GeneID" id="60059398"/>
<evidence type="ECO:0000313" key="3">
    <source>
        <dbReference type="Proteomes" id="UP000487649"/>
    </source>
</evidence>
<feature type="coiled-coil region" evidence="1">
    <location>
        <begin position="109"/>
        <end position="136"/>
    </location>
</feature>
<dbReference type="AlphaFoldDB" id="A0A9X5ANU4"/>
<evidence type="ECO:0000313" key="2">
    <source>
        <dbReference type="EMBL" id="MTK21567.1"/>
    </source>
</evidence>
<dbReference type="OrthoDB" id="1655116at2"/>
<keyword evidence="1" id="KW-0175">Coiled coil</keyword>
<dbReference type="EMBL" id="WMQE01000019">
    <property type="protein sequence ID" value="MTK21567.1"/>
    <property type="molecule type" value="Genomic_DNA"/>
</dbReference>
<protein>
    <submittedName>
        <fullName evidence="2">Uncharacterized protein</fullName>
    </submittedName>
</protein>
<accession>A0A9X5ANU4</accession>
<evidence type="ECO:0000256" key="1">
    <source>
        <dbReference type="SAM" id="Coils"/>
    </source>
</evidence>
<dbReference type="RefSeq" id="WP_006783515.1">
    <property type="nucleotide sequence ID" value="NZ_CAJJOK010000009.1"/>
</dbReference>
<sequence length="164" mass="18360">MRVTPPTPPPPPPVSDIGLENESAASFETLDAEDLVPPECPKFLPYLLSLDPYTFWILSILIAVLIAKEAEYPDEQNIIGVFLESIGTNIEYIAAQGLYLQVLQDRRSDKVADLEKEELKKELAEMKKTMAQMQEILMTCCPEASEKLNSTHFVQSDTYSSPPK</sequence>
<gene>
    <name evidence="2" type="ORF">GMA92_09050</name>
</gene>
<reference evidence="2 3" key="1">
    <citation type="journal article" date="2019" name="Nat. Med.">
        <title>A library of human gut bacterial isolates paired with longitudinal multiomics data enables mechanistic microbiome research.</title>
        <authorList>
            <person name="Poyet M."/>
            <person name="Groussin M."/>
            <person name="Gibbons S.M."/>
            <person name="Avila-Pacheco J."/>
            <person name="Jiang X."/>
            <person name="Kearney S.M."/>
            <person name="Perrotta A.R."/>
            <person name="Berdy B."/>
            <person name="Zhao S."/>
            <person name="Lieberman T.D."/>
            <person name="Swanson P.K."/>
            <person name="Smith M."/>
            <person name="Roesemann S."/>
            <person name="Alexander J.E."/>
            <person name="Rich S.A."/>
            <person name="Livny J."/>
            <person name="Vlamakis H."/>
            <person name="Clish C."/>
            <person name="Bullock K."/>
            <person name="Deik A."/>
            <person name="Scott J."/>
            <person name="Pierce K.A."/>
            <person name="Xavier R.J."/>
            <person name="Alm E.J."/>
        </authorList>
    </citation>
    <scope>NUCLEOTIDE SEQUENCE [LARGE SCALE GENOMIC DNA]</scope>
    <source>
        <strain evidence="2 3">BIOML-A198</strain>
    </source>
</reference>
<name>A0A9X5ANU4_9FIRM</name>
<organism evidence="2 3">
    <name type="scientific">Turicibacter sanguinis</name>
    <dbReference type="NCBI Taxonomy" id="154288"/>
    <lineage>
        <taxon>Bacteria</taxon>
        <taxon>Bacillati</taxon>
        <taxon>Bacillota</taxon>
        <taxon>Erysipelotrichia</taxon>
        <taxon>Erysipelotrichales</taxon>
        <taxon>Turicibacteraceae</taxon>
        <taxon>Turicibacter</taxon>
    </lineage>
</organism>
<dbReference type="Proteomes" id="UP000487649">
    <property type="component" value="Unassembled WGS sequence"/>
</dbReference>